<organism evidence="2 3">
    <name type="scientific">Microseira wollei NIES-4236</name>
    <dbReference type="NCBI Taxonomy" id="2530354"/>
    <lineage>
        <taxon>Bacteria</taxon>
        <taxon>Bacillati</taxon>
        <taxon>Cyanobacteriota</taxon>
        <taxon>Cyanophyceae</taxon>
        <taxon>Oscillatoriophycideae</taxon>
        <taxon>Aerosakkonematales</taxon>
        <taxon>Aerosakkonemataceae</taxon>
        <taxon>Microseira</taxon>
    </lineage>
</organism>
<protein>
    <submittedName>
        <fullName evidence="2">Uncharacterized protein</fullName>
    </submittedName>
</protein>
<dbReference type="EMBL" id="BLAY01000062">
    <property type="protein sequence ID" value="GET39256.1"/>
    <property type="molecule type" value="Genomic_DNA"/>
</dbReference>
<comment type="caution">
    <text evidence="2">The sequence shown here is derived from an EMBL/GenBank/DDBJ whole genome shotgun (WGS) entry which is preliminary data.</text>
</comment>
<dbReference type="AlphaFoldDB" id="A0AAV3XCZ4"/>
<evidence type="ECO:0000313" key="3">
    <source>
        <dbReference type="Proteomes" id="UP001050975"/>
    </source>
</evidence>
<gene>
    <name evidence="2" type="ORF">MiSe_40200</name>
</gene>
<feature type="region of interest" description="Disordered" evidence="1">
    <location>
        <begin position="1"/>
        <end position="54"/>
    </location>
</feature>
<sequence>MAEEFLSDSSGSARPNSDAGEPERERTLVFDYRYSRGGDGRNPQVLRHRICSGR</sequence>
<accession>A0AAV3XCZ4</accession>
<proteinExistence type="predicted"/>
<dbReference type="Proteomes" id="UP001050975">
    <property type="component" value="Unassembled WGS sequence"/>
</dbReference>
<evidence type="ECO:0000256" key="1">
    <source>
        <dbReference type="SAM" id="MobiDB-lite"/>
    </source>
</evidence>
<keyword evidence="3" id="KW-1185">Reference proteome</keyword>
<name>A0AAV3XCZ4_9CYAN</name>
<reference evidence="2" key="1">
    <citation type="submission" date="2019-10" db="EMBL/GenBank/DDBJ databases">
        <title>Draft genome sequece of Microseira wollei NIES-4236.</title>
        <authorList>
            <person name="Yamaguchi H."/>
            <person name="Suzuki S."/>
            <person name="Kawachi M."/>
        </authorList>
    </citation>
    <scope>NUCLEOTIDE SEQUENCE</scope>
    <source>
        <strain evidence="2">NIES-4236</strain>
    </source>
</reference>
<evidence type="ECO:0000313" key="2">
    <source>
        <dbReference type="EMBL" id="GET39256.1"/>
    </source>
</evidence>
<feature type="compositionally biased region" description="Basic and acidic residues" evidence="1">
    <location>
        <begin position="21"/>
        <end position="39"/>
    </location>
</feature>
<dbReference type="RefSeq" id="WP_226584439.1">
    <property type="nucleotide sequence ID" value="NZ_BLAY01000062.1"/>
</dbReference>